<comment type="caution">
    <text evidence="2">The sequence shown here is derived from an EMBL/GenBank/DDBJ whole genome shotgun (WGS) entry which is preliminary data.</text>
</comment>
<evidence type="ECO:0000313" key="3">
    <source>
        <dbReference type="Proteomes" id="UP001432027"/>
    </source>
</evidence>
<accession>A0AAV5U2J2</accession>
<dbReference type="EMBL" id="BTSX01000005">
    <property type="protein sequence ID" value="GMT00813.1"/>
    <property type="molecule type" value="Genomic_DNA"/>
</dbReference>
<sequence>SLLSSPSDSFDFFLLEWIIIMLIISPSRARAVPVREGRFGLEATEARKSQQDSINSLQWNPSLNQHKSIMELIICGIV</sequence>
<proteinExistence type="predicted"/>
<protein>
    <submittedName>
        <fullName evidence="2">Uncharacterized protein</fullName>
    </submittedName>
</protein>
<name>A0AAV5U2J2_9BILA</name>
<dbReference type="AlphaFoldDB" id="A0AAV5U2J2"/>
<feature type="chain" id="PRO_5043887729" evidence="1">
    <location>
        <begin position="30"/>
        <end position="78"/>
    </location>
</feature>
<organism evidence="2 3">
    <name type="scientific">Pristionchus entomophagus</name>
    <dbReference type="NCBI Taxonomy" id="358040"/>
    <lineage>
        <taxon>Eukaryota</taxon>
        <taxon>Metazoa</taxon>
        <taxon>Ecdysozoa</taxon>
        <taxon>Nematoda</taxon>
        <taxon>Chromadorea</taxon>
        <taxon>Rhabditida</taxon>
        <taxon>Rhabditina</taxon>
        <taxon>Diplogasteromorpha</taxon>
        <taxon>Diplogasteroidea</taxon>
        <taxon>Neodiplogasteridae</taxon>
        <taxon>Pristionchus</taxon>
    </lineage>
</organism>
<feature type="non-terminal residue" evidence="2">
    <location>
        <position position="1"/>
    </location>
</feature>
<dbReference type="Proteomes" id="UP001432027">
    <property type="component" value="Unassembled WGS sequence"/>
</dbReference>
<reference evidence="2" key="1">
    <citation type="submission" date="2023-10" db="EMBL/GenBank/DDBJ databases">
        <title>Genome assembly of Pristionchus species.</title>
        <authorList>
            <person name="Yoshida K."/>
            <person name="Sommer R.J."/>
        </authorList>
    </citation>
    <scope>NUCLEOTIDE SEQUENCE</scope>
    <source>
        <strain evidence="2">RS0144</strain>
    </source>
</reference>
<keyword evidence="1" id="KW-0732">Signal</keyword>
<evidence type="ECO:0000313" key="2">
    <source>
        <dbReference type="EMBL" id="GMT00813.1"/>
    </source>
</evidence>
<keyword evidence="3" id="KW-1185">Reference proteome</keyword>
<feature type="non-terminal residue" evidence="2">
    <location>
        <position position="78"/>
    </location>
</feature>
<gene>
    <name evidence="2" type="ORF">PENTCL1PPCAC_22987</name>
</gene>
<evidence type="ECO:0000256" key="1">
    <source>
        <dbReference type="SAM" id="SignalP"/>
    </source>
</evidence>
<feature type="signal peptide" evidence="1">
    <location>
        <begin position="1"/>
        <end position="29"/>
    </location>
</feature>